<comment type="caution">
    <text evidence="1">The sequence shown here is derived from an EMBL/GenBank/DDBJ whole genome shotgun (WGS) entry which is preliminary data.</text>
</comment>
<proteinExistence type="predicted"/>
<organism evidence="1 2">
    <name type="scientific">Hyalomma asiaticum</name>
    <name type="common">Tick</name>
    <dbReference type="NCBI Taxonomy" id="266040"/>
    <lineage>
        <taxon>Eukaryota</taxon>
        <taxon>Metazoa</taxon>
        <taxon>Ecdysozoa</taxon>
        <taxon>Arthropoda</taxon>
        <taxon>Chelicerata</taxon>
        <taxon>Arachnida</taxon>
        <taxon>Acari</taxon>
        <taxon>Parasitiformes</taxon>
        <taxon>Ixodida</taxon>
        <taxon>Ixodoidea</taxon>
        <taxon>Ixodidae</taxon>
        <taxon>Hyalomminae</taxon>
        <taxon>Hyalomma</taxon>
    </lineage>
</organism>
<sequence>MPDKARAARTDGTGRNTESLKYTTSPHMRTTRLEVKIRSNCVRKKGGPVASEPVDGSVLVVSPAINSVAVTADDREKRGTHLHLGLRMWTVPRGTGTAGLPPALGTAVCYPGCGSGVCLYCGCVKAFKRSTRFFGASQPVGFGVNGERSRLN</sequence>
<accession>A0ACB7SQS1</accession>
<dbReference type="Proteomes" id="UP000821845">
    <property type="component" value="Chromosome 3"/>
</dbReference>
<protein>
    <submittedName>
        <fullName evidence="1">Uncharacterized protein</fullName>
    </submittedName>
</protein>
<dbReference type="EMBL" id="CM023483">
    <property type="protein sequence ID" value="KAH6936138.1"/>
    <property type="molecule type" value="Genomic_DNA"/>
</dbReference>
<gene>
    <name evidence="1" type="ORF">HPB50_013768</name>
</gene>
<evidence type="ECO:0000313" key="1">
    <source>
        <dbReference type="EMBL" id="KAH6936138.1"/>
    </source>
</evidence>
<evidence type="ECO:0000313" key="2">
    <source>
        <dbReference type="Proteomes" id="UP000821845"/>
    </source>
</evidence>
<keyword evidence="2" id="KW-1185">Reference proteome</keyword>
<reference evidence="1" key="1">
    <citation type="submission" date="2020-05" db="EMBL/GenBank/DDBJ databases">
        <title>Large-scale comparative analyses of tick genomes elucidate their genetic diversity and vector capacities.</title>
        <authorList>
            <person name="Jia N."/>
            <person name="Wang J."/>
            <person name="Shi W."/>
            <person name="Du L."/>
            <person name="Sun Y."/>
            <person name="Zhan W."/>
            <person name="Jiang J."/>
            <person name="Wang Q."/>
            <person name="Zhang B."/>
            <person name="Ji P."/>
            <person name="Sakyi L.B."/>
            <person name="Cui X."/>
            <person name="Yuan T."/>
            <person name="Jiang B."/>
            <person name="Yang W."/>
            <person name="Lam T.T.-Y."/>
            <person name="Chang Q."/>
            <person name="Ding S."/>
            <person name="Wang X."/>
            <person name="Zhu J."/>
            <person name="Ruan X."/>
            <person name="Zhao L."/>
            <person name="Wei J."/>
            <person name="Que T."/>
            <person name="Du C."/>
            <person name="Cheng J."/>
            <person name="Dai P."/>
            <person name="Han X."/>
            <person name="Huang E."/>
            <person name="Gao Y."/>
            <person name="Liu J."/>
            <person name="Shao H."/>
            <person name="Ye R."/>
            <person name="Li L."/>
            <person name="Wei W."/>
            <person name="Wang X."/>
            <person name="Wang C."/>
            <person name="Yang T."/>
            <person name="Huo Q."/>
            <person name="Li W."/>
            <person name="Guo W."/>
            <person name="Chen H."/>
            <person name="Zhou L."/>
            <person name="Ni X."/>
            <person name="Tian J."/>
            <person name="Zhou Y."/>
            <person name="Sheng Y."/>
            <person name="Liu T."/>
            <person name="Pan Y."/>
            <person name="Xia L."/>
            <person name="Li J."/>
            <person name="Zhao F."/>
            <person name="Cao W."/>
        </authorList>
    </citation>
    <scope>NUCLEOTIDE SEQUENCE</scope>
    <source>
        <strain evidence="1">Hyas-2018</strain>
    </source>
</reference>
<name>A0ACB7SQS1_HYAAI</name>